<dbReference type="AlphaFoldDB" id="A0A0F0ICR4"/>
<accession>A0A0F0ICR4</accession>
<evidence type="ECO:0000313" key="2">
    <source>
        <dbReference type="Proteomes" id="UP000033540"/>
    </source>
</evidence>
<dbReference type="Proteomes" id="UP000033540">
    <property type="component" value="Unassembled WGS sequence"/>
</dbReference>
<reference evidence="1 2" key="1">
    <citation type="submission" date="2015-02" db="EMBL/GenBank/DDBJ databases">
        <title>Draft genome sequence of Aspergillus parasiticus SU-1.</title>
        <authorList>
            <person name="Yu J."/>
            <person name="Fedorova N."/>
            <person name="Yin Y."/>
            <person name="Losada L."/>
            <person name="Zafar N."/>
            <person name="Taujale R."/>
            <person name="Ehrlich K.C."/>
            <person name="Bhatnagar D."/>
            <person name="Cleveland T.E."/>
            <person name="Bennett J.W."/>
            <person name="Nierman W.C."/>
        </authorList>
    </citation>
    <scope>NUCLEOTIDE SEQUENCE [LARGE SCALE GENOMIC DNA]</scope>
    <source>
        <strain evidence="2">ATCC 56775 / NRRL 5862 / SRRC 143 / SU-1</strain>
    </source>
</reference>
<dbReference type="OrthoDB" id="4445787at2759"/>
<sequence length="156" mass="18057">MVKLNRKGLNDGTRIIVRNRVYPDRSAIFKLFSFILNWEYGTRYPMLSYSSWKRALRSQCGFSSWSHRVRCKLPFGKGTQEVVYISCEEQFAAAIDAMSQSGADLEFEIVHKYKWLRVEKEPSLNGARSHGASRKRGSDFYDTAEKLRGLEKCDLD</sequence>
<evidence type="ECO:0000313" key="1">
    <source>
        <dbReference type="EMBL" id="KJK65574.1"/>
    </source>
</evidence>
<organism evidence="1 2">
    <name type="scientific">Aspergillus parasiticus (strain ATCC 56775 / NRRL 5862 / SRRC 143 / SU-1)</name>
    <dbReference type="NCBI Taxonomy" id="1403190"/>
    <lineage>
        <taxon>Eukaryota</taxon>
        <taxon>Fungi</taxon>
        <taxon>Dikarya</taxon>
        <taxon>Ascomycota</taxon>
        <taxon>Pezizomycotina</taxon>
        <taxon>Eurotiomycetes</taxon>
        <taxon>Eurotiomycetidae</taxon>
        <taxon>Eurotiales</taxon>
        <taxon>Aspergillaceae</taxon>
        <taxon>Aspergillus</taxon>
        <taxon>Aspergillus subgen. Circumdati</taxon>
    </lineage>
</organism>
<comment type="caution">
    <text evidence="1">The sequence shown here is derived from an EMBL/GenBank/DDBJ whole genome shotgun (WGS) entry which is preliminary data.</text>
</comment>
<proteinExistence type="predicted"/>
<name>A0A0F0ICR4_ASPPU</name>
<gene>
    <name evidence="1" type="ORF">P875_00010145</name>
</gene>
<protein>
    <submittedName>
        <fullName evidence="1">Uncharacterized protein</fullName>
    </submittedName>
</protein>
<dbReference type="EMBL" id="JZEE01000361">
    <property type="protein sequence ID" value="KJK65574.1"/>
    <property type="molecule type" value="Genomic_DNA"/>
</dbReference>